<gene>
    <name evidence="1" type="ORF">T10_2137</name>
</gene>
<dbReference type="Proteomes" id="UP000054843">
    <property type="component" value="Unassembled WGS sequence"/>
</dbReference>
<accession>A0A0V1M9V4</accession>
<comment type="caution">
    <text evidence="1">The sequence shown here is derived from an EMBL/GenBank/DDBJ whole genome shotgun (WGS) entry which is preliminary data.</text>
</comment>
<organism evidence="1 2">
    <name type="scientific">Trichinella papuae</name>
    <dbReference type="NCBI Taxonomy" id="268474"/>
    <lineage>
        <taxon>Eukaryota</taxon>
        <taxon>Metazoa</taxon>
        <taxon>Ecdysozoa</taxon>
        <taxon>Nematoda</taxon>
        <taxon>Enoplea</taxon>
        <taxon>Dorylaimia</taxon>
        <taxon>Trichinellida</taxon>
        <taxon>Trichinellidae</taxon>
        <taxon>Trichinella</taxon>
    </lineage>
</organism>
<keyword evidence="2" id="KW-1185">Reference proteome</keyword>
<proteinExistence type="predicted"/>
<dbReference type="EMBL" id="JYDO01000165">
    <property type="protein sequence ID" value="KRZ68435.1"/>
    <property type="molecule type" value="Genomic_DNA"/>
</dbReference>
<sequence>MLCSLIHSHLPLVKIHLDNIAVPNEEEMTSLTPNGAIKWLCKIRNQNGILESGLLRKEELLNSEDGKWYERPKKSKS</sequence>
<name>A0A0V1M9V4_9BILA</name>
<evidence type="ECO:0000313" key="1">
    <source>
        <dbReference type="EMBL" id="KRZ68435.1"/>
    </source>
</evidence>
<reference evidence="1 2" key="1">
    <citation type="submission" date="2015-01" db="EMBL/GenBank/DDBJ databases">
        <title>Evolution of Trichinella species and genotypes.</title>
        <authorList>
            <person name="Korhonen P.K."/>
            <person name="Edoardo P."/>
            <person name="Giuseppe L.R."/>
            <person name="Gasser R.B."/>
        </authorList>
    </citation>
    <scope>NUCLEOTIDE SEQUENCE [LARGE SCALE GENOMIC DNA]</scope>
    <source>
        <strain evidence="1">ISS1980</strain>
    </source>
</reference>
<dbReference type="AlphaFoldDB" id="A0A0V1M9V4"/>
<evidence type="ECO:0000313" key="2">
    <source>
        <dbReference type="Proteomes" id="UP000054843"/>
    </source>
</evidence>
<protein>
    <submittedName>
        <fullName evidence="1">Uncharacterized protein</fullName>
    </submittedName>
</protein>